<proteinExistence type="predicted"/>
<organism evidence="3 4">
    <name type="scientific">Alcanivorax dieselolei (strain DSM 16502 / CGMCC 1.3690 / MCCC 1A00001 / B-5)</name>
    <name type="common">Alloalcanivorax dieselolei</name>
    <dbReference type="NCBI Taxonomy" id="930169"/>
    <lineage>
        <taxon>Bacteria</taxon>
        <taxon>Pseudomonadati</taxon>
        <taxon>Pseudomonadota</taxon>
        <taxon>Gammaproteobacteria</taxon>
        <taxon>Oceanospirillales</taxon>
        <taxon>Alcanivoracaceae</taxon>
        <taxon>Alloalcanivorax</taxon>
    </lineage>
</organism>
<dbReference type="KEGG" id="adi:B5T_03368"/>
<evidence type="ECO:0000313" key="3">
    <source>
        <dbReference type="EMBL" id="AFT71635.1"/>
    </source>
</evidence>
<evidence type="ECO:0000256" key="1">
    <source>
        <dbReference type="SAM" id="Phobius"/>
    </source>
</evidence>
<keyword evidence="4" id="KW-1185">Reference proteome</keyword>
<dbReference type="STRING" id="930169.B5T_03368"/>
<reference evidence="3 4" key="1">
    <citation type="journal article" date="2012" name="J. Bacteriol.">
        <title>Complete genome sequence of Alcanivorax dieselolei type strain B5.</title>
        <authorList>
            <person name="Lai Q."/>
            <person name="Li W."/>
            <person name="Shao Z."/>
        </authorList>
    </citation>
    <scope>NUCLEOTIDE SEQUENCE [LARGE SCALE GENOMIC DNA]</scope>
    <source>
        <strain evidence="4">DSM 16502 / CGMCC 1.3690 / B-5</strain>
    </source>
</reference>
<sequence>MEQGERERLARWLATDPQHRQAFEHEQQFWRDLAALEADLCPAPVVTESPIRRRFLPLAAAASVVLVMMVLAFRPQGDFHTATGEIRTVALEDGSRLILDTDSAVDVHYDSGLRRIELLRGRAWFQVEPNKRRPFEVLSQGGAAQAVGTAYQVEDRGRSVRVTVTQGVVSVRSPERGGEHAVMVHAGQTVVYDSGQPPSGVSDADVTAALLWTEGRLELDDLPLDDVLTAIQRYHPGKILLLDSGVGRRRVSAMLSVAELDKGLDALAESQGLALRRLTPYLTLLY</sequence>
<keyword evidence="1" id="KW-1133">Transmembrane helix</keyword>
<evidence type="ECO:0000313" key="4">
    <source>
        <dbReference type="Proteomes" id="UP000006286"/>
    </source>
</evidence>
<evidence type="ECO:0000259" key="2">
    <source>
        <dbReference type="Pfam" id="PF04773"/>
    </source>
</evidence>
<dbReference type="EMBL" id="CP003466">
    <property type="protein sequence ID" value="AFT71635.1"/>
    <property type="molecule type" value="Genomic_DNA"/>
</dbReference>
<dbReference type="eggNOG" id="COG3712">
    <property type="taxonomic scope" value="Bacteria"/>
</dbReference>
<dbReference type="Gene3D" id="2.60.120.1440">
    <property type="match status" value="1"/>
</dbReference>
<keyword evidence="1" id="KW-0472">Membrane</keyword>
<feature type="domain" description="FecR protein" evidence="2">
    <location>
        <begin position="79"/>
        <end position="169"/>
    </location>
</feature>
<gene>
    <name evidence="3" type="ordered locus">B5T_03368</name>
</gene>
<dbReference type="PATRIC" id="fig|930169.3.peg.3326"/>
<keyword evidence="1" id="KW-0812">Transmembrane</keyword>
<dbReference type="PIRSF" id="PIRSF018266">
    <property type="entry name" value="FecR"/>
    <property type="match status" value="1"/>
</dbReference>
<dbReference type="PANTHER" id="PTHR30273:SF2">
    <property type="entry name" value="PROTEIN FECR"/>
    <property type="match status" value="1"/>
</dbReference>
<dbReference type="HOGENOM" id="CLU_050192_0_1_6"/>
<dbReference type="GO" id="GO:0016989">
    <property type="term" value="F:sigma factor antagonist activity"/>
    <property type="evidence" value="ECO:0007669"/>
    <property type="project" value="TreeGrafter"/>
</dbReference>
<dbReference type="InterPro" id="IPR006860">
    <property type="entry name" value="FecR"/>
</dbReference>
<dbReference type="Pfam" id="PF04773">
    <property type="entry name" value="FecR"/>
    <property type="match status" value="1"/>
</dbReference>
<feature type="transmembrane region" description="Helical" evidence="1">
    <location>
        <begin position="55"/>
        <end position="73"/>
    </location>
</feature>
<dbReference type="PANTHER" id="PTHR30273">
    <property type="entry name" value="PERIPLASMIC SIGNAL SENSOR AND SIGMA FACTOR ACTIVATOR FECR-RELATED"/>
    <property type="match status" value="1"/>
</dbReference>
<protein>
    <submittedName>
        <fullName evidence="3">Anti-FecI sigma factor, FecR</fullName>
    </submittedName>
</protein>
<name>K0CGW9_ALCDB</name>
<dbReference type="AlphaFoldDB" id="K0CGW9"/>
<accession>K0CGW9</accession>
<dbReference type="InterPro" id="IPR012373">
    <property type="entry name" value="Ferrdict_sens_TM"/>
</dbReference>
<dbReference type="Proteomes" id="UP000006286">
    <property type="component" value="Chromosome"/>
</dbReference>